<keyword evidence="5" id="KW-1185">Reference proteome</keyword>
<dbReference type="PANTHER" id="PTHR10272">
    <property type="entry name" value="PLATELET-ACTIVATING FACTOR ACETYLHYDROLASE"/>
    <property type="match status" value="1"/>
</dbReference>
<reference evidence="4 5" key="1">
    <citation type="submission" date="2019-02" db="EMBL/GenBank/DDBJ databases">
        <title>Deep-cultivation of Planctomycetes and their phenomic and genomic characterization uncovers novel biology.</title>
        <authorList>
            <person name="Wiegand S."/>
            <person name="Jogler M."/>
            <person name="Boedeker C."/>
            <person name="Pinto D."/>
            <person name="Vollmers J."/>
            <person name="Rivas-Marin E."/>
            <person name="Kohn T."/>
            <person name="Peeters S.H."/>
            <person name="Heuer A."/>
            <person name="Rast P."/>
            <person name="Oberbeckmann S."/>
            <person name="Bunk B."/>
            <person name="Jeske O."/>
            <person name="Meyerdierks A."/>
            <person name="Storesund J.E."/>
            <person name="Kallscheuer N."/>
            <person name="Luecker S."/>
            <person name="Lage O.M."/>
            <person name="Pohl T."/>
            <person name="Merkel B.J."/>
            <person name="Hornburger P."/>
            <person name="Mueller R.-W."/>
            <person name="Bruemmer F."/>
            <person name="Labrenz M."/>
            <person name="Spormann A.M."/>
            <person name="Op den Camp H."/>
            <person name="Overmann J."/>
            <person name="Amann R."/>
            <person name="Jetten M.S.M."/>
            <person name="Mascher T."/>
            <person name="Medema M.H."/>
            <person name="Devos D.P."/>
            <person name="Kaster A.-K."/>
            <person name="Ovreas L."/>
            <person name="Rohde M."/>
            <person name="Galperin M.Y."/>
            <person name="Jogler C."/>
        </authorList>
    </citation>
    <scope>NUCLEOTIDE SEQUENCE [LARGE SCALE GENOMIC DNA]</scope>
    <source>
        <strain evidence="4 5">EC9</strain>
    </source>
</reference>
<dbReference type="GO" id="GO:0003847">
    <property type="term" value="F:1-alkyl-2-acetylglycerophosphocholine esterase activity"/>
    <property type="evidence" value="ECO:0007669"/>
    <property type="project" value="TreeGrafter"/>
</dbReference>
<evidence type="ECO:0000313" key="5">
    <source>
        <dbReference type="Proteomes" id="UP000319557"/>
    </source>
</evidence>
<dbReference type="EMBL" id="CP036261">
    <property type="protein sequence ID" value="QDS86570.1"/>
    <property type="molecule type" value="Genomic_DNA"/>
</dbReference>
<evidence type="ECO:0000256" key="1">
    <source>
        <dbReference type="ARBA" id="ARBA00022801"/>
    </source>
</evidence>
<evidence type="ECO:0000256" key="3">
    <source>
        <dbReference type="ARBA" id="ARBA00023098"/>
    </source>
</evidence>
<dbReference type="AlphaFoldDB" id="A0A517LVC4"/>
<keyword evidence="3" id="KW-0443">Lipid metabolism</keyword>
<dbReference type="Proteomes" id="UP000319557">
    <property type="component" value="Chromosome"/>
</dbReference>
<dbReference type="SUPFAM" id="SSF53474">
    <property type="entry name" value="alpha/beta-Hydrolases"/>
    <property type="match status" value="1"/>
</dbReference>
<gene>
    <name evidence="4" type="ORF">EC9_07370</name>
</gene>
<evidence type="ECO:0000256" key="2">
    <source>
        <dbReference type="ARBA" id="ARBA00022963"/>
    </source>
</evidence>
<keyword evidence="1 4" id="KW-0378">Hydrolase</keyword>
<sequence>MQDLQRPGTTNRLNDDYTRLERIMMKPMIPSVFRTTLLATLFATAGFAVAQEAVIDLPRNFDETRQRNVPLAIHLPKSREAQPLVLVSHGGAGSRHGLYALAAEMAKQDYVVICLEHVTSNTDDIRRRMRTLKLGFKEALLECGDDMTARKNRPLDVRFAIDLAERLNSSDARIRDRIDLSKIAILGHSYGAYTAMVSCGVKPVGIDEDLSEPRIGLGIAMSPQSSNGNFFDRNSFAEVEVPFVGISGTRDIQGNGHRDFFKLMPSKDKHLIWFYDATHFSFSDPTGGPRKLMRTDTDVTRALQIIVPRILDTYLRGAPKLDQTARDALVKKSLGGKVRRIEWQTN</sequence>
<dbReference type="Gene3D" id="3.40.50.1820">
    <property type="entry name" value="alpha/beta hydrolase"/>
    <property type="match status" value="1"/>
</dbReference>
<organism evidence="4 5">
    <name type="scientific">Rosistilla ulvae</name>
    <dbReference type="NCBI Taxonomy" id="1930277"/>
    <lineage>
        <taxon>Bacteria</taxon>
        <taxon>Pseudomonadati</taxon>
        <taxon>Planctomycetota</taxon>
        <taxon>Planctomycetia</taxon>
        <taxon>Pirellulales</taxon>
        <taxon>Pirellulaceae</taxon>
        <taxon>Rosistilla</taxon>
    </lineage>
</organism>
<keyword evidence="2" id="KW-0442">Lipid degradation</keyword>
<dbReference type="KEGG" id="ruv:EC9_07370"/>
<proteinExistence type="predicted"/>
<dbReference type="InterPro" id="IPR029058">
    <property type="entry name" value="AB_hydrolase_fold"/>
</dbReference>
<accession>A0A517LVC4</accession>
<dbReference type="PANTHER" id="PTHR10272:SF0">
    <property type="entry name" value="PLATELET-ACTIVATING FACTOR ACETYLHYDROLASE"/>
    <property type="match status" value="1"/>
</dbReference>
<dbReference type="GO" id="GO:0016042">
    <property type="term" value="P:lipid catabolic process"/>
    <property type="evidence" value="ECO:0007669"/>
    <property type="project" value="UniProtKB-KW"/>
</dbReference>
<name>A0A517LVC4_9BACT</name>
<protein>
    <submittedName>
        <fullName evidence="4">Alpha/beta hydrolase family protein</fullName>
    </submittedName>
</protein>
<evidence type="ECO:0000313" key="4">
    <source>
        <dbReference type="EMBL" id="QDS86570.1"/>
    </source>
</evidence>